<gene>
    <name evidence="4" type="primary">serB_2</name>
    <name evidence="4" type="ORF">Pla133_51100</name>
</gene>
<evidence type="ECO:0000256" key="1">
    <source>
        <dbReference type="ARBA" id="ARBA00022723"/>
    </source>
</evidence>
<sequence length="220" mass="24398">MRLTLFDLDGTLTPRDTEVEWATLLGERGLIDPTPHVKFCADYHRGELDLDAYFAWYTAILRSHELELLTELRDELVAERMLPSVPAVARGWLARARAESDAVLLVTASNHFLTWPIGAALGVDATLGTRYEERDGAFTGRQVGPACLREGKRLHVSEWLANGGLTWDDLTHSRFYSDSHNDLPLLEAVAEPIAVDPDPILARVAAERGWQVLSLGPESA</sequence>
<keyword evidence="1" id="KW-0479">Metal-binding</keyword>
<evidence type="ECO:0000256" key="2">
    <source>
        <dbReference type="ARBA" id="ARBA00022801"/>
    </source>
</evidence>
<organism evidence="4 5">
    <name type="scientific">Engelhardtia mirabilis</name>
    <dbReference type="NCBI Taxonomy" id="2528011"/>
    <lineage>
        <taxon>Bacteria</taxon>
        <taxon>Pseudomonadati</taxon>
        <taxon>Planctomycetota</taxon>
        <taxon>Planctomycetia</taxon>
        <taxon>Planctomycetia incertae sedis</taxon>
        <taxon>Engelhardtia</taxon>
    </lineage>
</organism>
<evidence type="ECO:0000256" key="3">
    <source>
        <dbReference type="ARBA" id="ARBA00022842"/>
    </source>
</evidence>
<dbReference type="PANTHER" id="PTHR43344:SF13">
    <property type="entry name" value="PHOSPHATASE RV3661-RELATED"/>
    <property type="match status" value="1"/>
</dbReference>
<dbReference type="GO" id="GO:0046872">
    <property type="term" value="F:metal ion binding"/>
    <property type="evidence" value="ECO:0007669"/>
    <property type="project" value="UniProtKB-KW"/>
</dbReference>
<dbReference type="GO" id="GO:0016787">
    <property type="term" value="F:hydrolase activity"/>
    <property type="evidence" value="ECO:0007669"/>
    <property type="project" value="UniProtKB-KW"/>
</dbReference>
<dbReference type="Pfam" id="PF12710">
    <property type="entry name" value="HAD"/>
    <property type="match status" value="1"/>
</dbReference>
<dbReference type="RefSeq" id="WP_419191943.1">
    <property type="nucleotide sequence ID" value="NZ_CP036287.1"/>
</dbReference>
<dbReference type="EMBL" id="CP036287">
    <property type="protein sequence ID" value="QDU69987.1"/>
    <property type="molecule type" value="Genomic_DNA"/>
</dbReference>
<name>A0A518BSN5_9BACT</name>
<evidence type="ECO:0000313" key="4">
    <source>
        <dbReference type="EMBL" id="QDU69987.1"/>
    </source>
</evidence>
<dbReference type="PANTHER" id="PTHR43344">
    <property type="entry name" value="PHOSPHOSERINE PHOSPHATASE"/>
    <property type="match status" value="1"/>
</dbReference>
<keyword evidence="3" id="KW-0460">Magnesium</keyword>
<evidence type="ECO:0000313" key="5">
    <source>
        <dbReference type="Proteomes" id="UP000316921"/>
    </source>
</evidence>
<dbReference type="NCBIfam" id="TIGR01490">
    <property type="entry name" value="HAD-SF-IB-hyp1"/>
    <property type="match status" value="1"/>
</dbReference>
<dbReference type="Gene3D" id="1.20.1440.100">
    <property type="entry name" value="SG protein - dephosphorylation function"/>
    <property type="match status" value="1"/>
</dbReference>
<dbReference type="AlphaFoldDB" id="A0A518BSN5"/>
<proteinExistence type="predicted"/>
<keyword evidence="5" id="KW-1185">Reference proteome</keyword>
<reference evidence="4 5" key="1">
    <citation type="submission" date="2019-02" db="EMBL/GenBank/DDBJ databases">
        <title>Deep-cultivation of Planctomycetes and their phenomic and genomic characterization uncovers novel biology.</title>
        <authorList>
            <person name="Wiegand S."/>
            <person name="Jogler M."/>
            <person name="Boedeker C."/>
            <person name="Pinto D."/>
            <person name="Vollmers J."/>
            <person name="Rivas-Marin E."/>
            <person name="Kohn T."/>
            <person name="Peeters S.H."/>
            <person name="Heuer A."/>
            <person name="Rast P."/>
            <person name="Oberbeckmann S."/>
            <person name="Bunk B."/>
            <person name="Jeske O."/>
            <person name="Meyerdierks A."/>
            <person name="Storesund J.E."/>
            <person name="Kallscheuer N."/>
            <person name="Luecker S."/>
            <person name="Lage O.M."/>
            <person name="Pohl T."/>
            <person name="Merkel B.J."/>
            <person name="Hornburger P."/>
            <person name="Mueller R.-W."/>
            <person name="Bruemmer F."/>
            <person name="Labrenz M."/>
            <person name="Spormann A.M."/>
            <person name="Op den Camp H."/>
            <person name="Overmann J."/>
            <person name="Amann R."/>
            <person name="Jetten M.S.M."/>
            <person name="Mascher T."/>
            <person name="Medema M.H."/>
            <person name="Devos D.P."/>
            <person name="Kaster A.-K."/>
            <person name="Ovreas L."/>
            <person name="Rohde M."/>
            <person name="Galperin M.Y."/>
            <person name="Jogler C."/>
        </authorList>
    </citation>
    <scope>NUCLEOTIDE SEQUENCE [LARGE SCALE GENOMIC DNA]</scope>
    <source>
        <strain evidence="4 5">Pla133</strain>
    </source>
</reference>
<dbReference type="SUPFAM" id="SSF56784">
    <property type="entry name" value="HAD-like"/>
    <property type="match status" value="1"/>
</dbReference>
<dbReference type="EC" id="3.1.3.3" evidence="4"/>
<dbReference type="KEGG" id="pbap:Pla133_51100"/>
<dbReference type="Proteomes" id="UP000316921">
    <property type="component" value="Chromosome"/>
</dbReference>
<dbReference type="InterPro" id="IPR036412">
    <property type="entry name" value="HAD-like_sf"/>
</dbReference>
<dbReference type="InterPro" id="IPR023214">
    <property type="entry name" value="HAD_sf"/>
</dbReference>
<protein>
    <submittedName>
        <fullName evidence="4">Phosphoserine phosphatase</fullName>
        <ecNumber evidence="4">3.1.3.3</ecNumber>
    </submittedName>
</protein>
<dbReference type="InterPro" id="IPR050582">
    <property type="entry name" value="HAD-like_SerB"/>
</dbReference>
<accession>A0A518BSN5</accession>
<dbReference type="Gene3D" id="3.40.50.1000">
    <property type="entry name" value="HAD superfamily/HAD-like"/>
    <property type="match status" value="1"/>
</dbReference>
<dbReference type="NCBIfam" id="TIGR01488">
    <property type="entry name" value="HAD-SF-IB"/>
    <property type="match status" value="1"/>
</dbReference>
<keyword evidence="2 4" id="KW-0378">Hydrolase</keyword>
<dbReference type="InterPro" id="IPR006385">
    <property type="entry name" value="HAD_hydro_SerB1"/>
</dbReference>